<keyword evidence="3" id="KW-1185">Reference proteome</keyword>
<protein>
    <recommendedName>
        <fullName evidence="1">Heterokaryon incompatibility domain-containing protein</fullName>
    </recommendedName>
</protein>
<accession>A0A5N6JYY1</accession>
<dbReference type="EMBL" id="VIGI01000010">
    <property type="protein sequence ID" value="KAB8294723.1"/>
    <property type="molecule type" value="Genomic_DNA"/>
</dbReference>
<dbReference type="Pfam" id="PF06985">
    <property type="entry name" value="HET"/>
    <property type="match status" value="1"/>
</dbReference>
<comment type="caution">
    <text evidence="2">The sequence shown here is derived from an EMBL/GenBank/DDBJ whole genome shotgun (WGS) entry which is preliminary data.</text>
</comment>
<evidence type="ECO:0000259" key="1">
    <source>
        <dbReference type="Pfam" id="PF06985"/>
    </source>
</evidence>
<feature type="domain" description="Heterokaryon incompatibility" evidence="1">
    <location>
        <begin position="221"/>
        <end position="364"/>
    </location>
</feature>
<dbReference type="PANTHER" id="PTHR33112:SF1">
    <property type="entry name" value="HETEROKARYON INCOMPATIBILITY DOMAIN-CONTAINING PROTEIN"/>
    <property type="match status" value="1"/>
</dbReference>
<dbReference type="AlphaFoldDB" id="A0A5N6JYY1"/>
<evidence type="ECO:0000313" key="3">
    <source>
        <dbReference type="Proteomes" id="UP000326757"/>
    </source>
</evidence>
<dbReference type="InterPro" id="IPR010730">
    <property type="entry name" value="HET"/>
</dbReference>
<name>A0A5N6JYY1_MONLA</name>
<sequence length="769" mass="85594">MSNPNPNEQNPPVHMASIETFKVALRNVEKRIATRHPKRQLQAGAPTPLCKSCAAVSERLDEVFRGAGARARPEEPALGGARDAVGNLHLGTLDEVLGRDIDECVGAVAVGTVVGDGVLSVWWPESMVDEVNDEPVRIPMMAVDHEGVFPGARPWIPLPREKVGSERDLSMFGKCFESCVQNHVKCREGAAGVGGGFGPGRLIDIEEMRIVRVEIDESPVYFILSYVWGRPPFLLLEKSNEGRFSTPGFLSSQKMPQTISDAIEVTRRFGVRYLWVDALCIVQDDLESKMHEIDRMHMIYAQAQMTIVAATGDGANAGLLNIDPVFLNDTSHLISGKRFTTDAMEMREVVEFSTWFTRGWTFQELVFSKRTLYFTPERTYYACEEGSWSEDFPFDGNGVPGEDANVFFDESLKTGFDLRERLDSFENYSSMVSRMSTRQFTQESDCLNACKGLYTGVLLKGLGGSVCGLPALCFEFALAWQPEGNLSRRQISQNSKHPQFPSWSWAAWNGPIDYPFLSGPEKCGVICDVRWAVFEAYAAPTAGKSHEYRFKQVIPTIKVHTSPEQSYQSMSSWHSYSYAPDPRQTETESKISALIDTDAEMASGKIMSNNFIGPSILIFQTRSITCQIKAASRPPLSRHKDLSFCSISNNNVTIGELKVDSATLNSFLVCDQHDAHFESDPITIELISLFEIDFANAAVQDLLWINANSSRGTFSKAFMALVQERDDRSMRAVMWITWEEGVASRRAVGYVTVEGFEDAGPVGRHVILV</sequence>
<organism evidence="2 3">
    <name type="scientific">Monilinia laxa</name>
    <name type="common">Brown rot fungus</name>
    <name type="synonym">Sclerotinia laxa</name>
    <dbReference type="NCBI Taxonomy" id="61186"/>
    <lineage>
        <taxon>Eukaryota</taxon>
        <taxon>Fungi</taxon>
        <taxon>Dikarya</taxon>
        <taxon>Ascomycota</taxon>
        <taxon>Pezizomycotina</taxon>
        <taxon>Leotiomycetes</taxon>
        <taxon>Helotiales</taxon>
        <taxon>Sclerotiniaceae</taxon>
        <taxon>Monilinia</taxon>
    </lineage>
</organism>
<dbReference type="PANTHER" id="PTHR33112">
    <property type="entry name" value="DOMAIN PROTEIN, PUTATIVE-RELATED"/>
    <property type="match status" value="1"/>
</dbReference>
<dbReference type="Proteomes" id="UP000326757">
    <property type="component" value="Unassembled WGS sequence"/>
</dbReference>
<dbReference type="OrthoDB" id="2958217at2759"/>
<reference evidence="2 3" key="1">
    <citation type="submission" date="2019-06" db="EMBL/GenBank/DDBJ databases">
        <title>Genome Sequence of the Brown Rot Fungal Pathogen Monilinia laxa.</title>
        <authorList>
            <person name="De Miccolis Angelini R.M."/>
            <person name="Landi L."/>
            <person name="Abate D."/>
            <person name="Pollastro S."/>
            <person name="Romanazzi G."/>
            <person name="Faretra F."/>
        </authorList>
    </citation>
    <scope>NUCLEOTIDE SEQUENCE [LARGE SCALE GENOMIC DNA]</scope>
    <source>
        <strain evidence="2 3">Mlax316</strain>
    </source>
</reference>
<gene>
    <name evidence="2" type="ORF">EYC80_006685</name>
</gene>
<proteinExistence type="predicted"/>
<evidence type="ECO:0000313" key="2">
    <source>
        <dbReference type="EMBL" id="KAB8294723.1"/>
    </source>
</evidence>